<dbReference type="PROSITE" id="PS50943">
    <property type="entry name" value="HTH_CROC1"/>
    <property type="match status" value="1"/>
</dbReference>
<accession>A0A369XKE6</accession>
<dbReference type="InterPro" id="IPR039418">
    <property type="entry name" value="LexA-like"/>
</dbReference>
<dbReference type="InterPro" id="IPR015927">
    <property type="entry name" value="Peptidase_S24_S26A/B/C"/>
</dbReference>
<organism evidence="2 3">
    <name type="scientific">Candidatus Accumulibacter meliphilus</name>
    <dbReference type="NCBI Taxonomy" id="2211374"/>
    <lineage>
        <taxon>Bacteria</taxon>
        <taxon>Pseudomonadati</taxon>
        <taxon>Pseudomonadota</taxon>
        <taxon>Betaproteobacteria</taxon>
        <taxon>Candidatus Accumulibacter</taxon>
    </lineage>
</organism>
<dbReference type="CDD" id="cd00093">
    <property type="entry name" value="HTH_XRE"/>
    <property type="match status" value="1"/>
</dbReference>
<dbReference type="SUPFAM" id="SSF51306">
    <property type="entry name" value="LexA/Signal peptidase"/>
    <property type="match status" value="1"/>
</dbReference>
<dbReference type="Pfam" id="PF00717">
    <property type="entry name" value="Peptidase_S24"/>
    <property type="match status" value="1"/>
</dbReference>
<dbReference type="Proteomes" id="UP000253831">
    <property type="component" value="Unassembled WGS sequence"/>
</dbReference>
<protein>
    <submittedName>
        <fullName evidence="2">LexA family transcriptional regulator</fullName>
    </submittedName>
</protein>
<sequence>VSQPAINRILRERSKAKHPRQDTLEKLAAELGVTPDQLAGREPISAHILSRGVVPVLNWEQLLPTDSPGDGGQSAWLACPVEHSDETFALPVLGEAMNGNDGYREGEILFVDPRVTPEHGKDVVVLDGETALFRRLVVTPEGRFLTTLNPNWPTPIMRLPDDAVVRGTVVFSGRLR</sequence>
<gene>
    <name evidence="2" type="ORF">DVS81_20510</name>
</gene>
<dbReference type="CDD" id="cd06529">
    <property type="entry name" value="S24_LexA-like"/>
    <property type="match status" value="1"/>
</dbReference>
<dbReference type="AlphaFoldDB" id="A0A369XKE6"/>
<comment type="caution">
    <text evidence="2">The sequence shown here is derived from an EMBL/GenBank/DDBJ whole genome shotgun (WGS) entry which is preliminary data.</text>
</comment>
<evidence type="ECO:0000313" key="2">
    <source>
        <dbReference type="EMBL" id="RDE48727.1"/>
    </source>
</evidence>
<reference evidence="2 3" key="1">
    <citation type="submission" date="2018-05" db="EMBL/GenBank/DDBJ databases">
        <title>Integrated omic analyses show evidence that a Ca. Accumulibacter phosphatis strain performs denitrification under micro-aerobic conditions.</title>
        <authorList>
            <person name="Camejo P.Y."/>
            <person name="Katherine M.D."/>
            <person name="Daniel N.R."/>
        </authorList>
    </citation>
    <scope>NUCLEOTIDE SEQUENCE [LARGE SCALE GENOMIC DNA]</scope>
    <source>
        <strain evidence="2">UW-LDO-IC</strain>
    </source>
</reference>
<feature type="domain" description="HTH cro/C1-type" evidence="1">
    <location>
        <begin position="1"/>
        <end position="38"/>
    </location>
</feature>
<dbReference type="EMBL" id="QPGA01000103">
    <property type="protein sequence ID" value="RDE48727.1"/>
    <property type="molecule type" value="Genomic_DNA"/>
</dbReference>
<proteinExistence type="predicted"/>
<dbReference type="InterPro" id="IPR036286">
    <property type="entry name" value="LexA/Signal_pep-like_sf"/>
</dbReference>
<evidence type="ECO:0000313" key="3">
    <source>
        <dbReference type="Proteomes" id="UP000253831"/>
    </source>
</evidence>
<feature type="non-terminal residue" evidence="2">
    <location>
        <position position="1"/>
    </location>
</feature>
<name>A0A369XKE6_9PROT</name>
<dbReference type="InterPro" id="IPR001387">
    <property type="entry name" value="Cro/C1-type_HTH"/>
</dbReference>
<evidence type="ECO:0000259" key="1">
    <source>
        <dbReference type="PROSITE" id="PS50943"/>
    </source>
</evidence>
<dbReference type="Gene3D" id="2.10.109.10">
    <property type="entry name" value="Umud Fragment, subunit A"/>
    <property type="match status" value="1"/>
</dbReference>